<feature type="signal peptide" evidence="1">
    <location>
        <begin position="1"/>
        <end position="19"/>
    </location>
</feature>
<evidence type="ECO:0000256" key="1">
    <source>
        <dbReference type="SAM" id="SignalP"/>
    </source>
</evidence>
<keyword evidence="4" id="KW-1185">Reference proteome</keyword>
<proteinExistence type="predicted"/>
<dbReference type="Pfam" id="PF13568">
    <property type="entry name" value="OMP_b-brl_2"/>
    <property type="match status" value="1"/>
</dbReference>
<name>A0ABM7NW73_9BACT</name>
<organism evidence="3 4">
    <name type="scientific">Prevotella herbatica</name>
    <dbReference type="NCBI Taxonomy" id="2801997"/>
    <lineage>
        <taxon>Bacteria</taxon>
        <taxon>Pseudomonadati</taxon>
        <taxon>Bacteroidota</taxon>
        <taxon>Bacteroidia</taxon>
        <taxon>Bacteroidales</taxon>
        <taxon>Prevotellaceae</taxon>
        <taxon>Prevotella</taxon>
    </lineage>
</organism>
<dbReference type="EMBL" id="AP024484">
    <property type="protein sequence ID" value="BCS84768.1"/>
    <property type="molecule type" value="Genomic_DNA"/>
</dbReference>
<keyword evidence="1" id="KW-0732">Signal</keyword>
<sequence length="198" mass="22792">MKKFILLMLAFVSFQQINAQQVKGDFTIQPKVGFNIASWRGDSNDQNSYARLCLGVEGQYALTNKIGISVGLMYSQQGNKSMLFVSPQSDDFELYPYKFKMDYFNIPILFNYYLFKGLAVKVGIQPGFKIYDNLSSSMTPKSFDLSIPVGLSYEYKNICLDARYNYGLIDNYDLTNYEKGYDQKNSVFQFTLGYKFKL</sequence>
<evidence type="ECO:0000313" key="4">
    <source>
        <dbReference type="Proteomes" id="UP001319045"/>
    </source>
</evidence>
<accession>A0ABM7NW73</accession>
<gene>
    <name evidence="3" type="ORF">prwr041_06610</name>
</gene>
<dbReference type="InterPro" id="IPR011250">
    <property type="entry name" value="OMP/PagP_B-barrel"/>
</dbReference>
<dbReference type="Proteomes" id="UP001319045">
    <property type="component" value="Chromosome"/>
</dbReference>
<dbReference type="RefSeq" id="WP_207154963.1">
    <property type="nucleotide sequence ID" value="NZ_AP024484.1"/>
</dbReference>
<evidence type="ECO:0000259" key="2">
    <source>
        <dbReference type="Pfam" id="PF13568"/>
    </source>
</evidence>
<reference evidence="3 4" key="1">
    <citation type="journal article" date="2022" name="Int. J. Syst. Evol. Microbiol.">
        <title>Prevotella herbatica sp. nov., a plant polysaccharide-decomposing anaerobic bacterium isolated from a methanogenic reactor.</title>
        <authorList>
            <person name="Uek A."/>
            <person name="Tonouchi A."/>
            <person name="Kaku N."/>
            <person name="Ueki K."/>
        </authorList>
    </citation>
    <scope>NUCLEOTIDE SEQUENCE [LARGE SCALE GENOMIC DNA]</scope>
    <source>
        <strain evidence="3 4">WR041</strain>
    </source>
</reference>
<feature type="chain" id="PRO_5046336376" evidence="1">
    <location>
        <begin position="20"/>
        <end position="198"/>
    </location>
</feature>
<protein>
    <submittedName>
        <fullName evidence="3">PorT family protein</fullName>
    </submittedName>
</protein>
<feature type="domain" description="Outer membrane protein beta-barrel" evidence="2">
    <location>
        <begin position="19"/>
        <end position="171"/>
    </location>
</feature>
<dbReference type="SUPFAM" id="SSF56925">
    <property type="entry name" value="OMPA-like"/>
    <property type="match status" value="1"/>
</dbReference>
<dbReference type="InterPro" id="IPR025665">
    <property type="entry name" value="Beta-barrel_OMP_2"/>
</dbReference>
<evidence type="ECO:0000313" key="3">
    <source>
        <dbReference type="EMBL" id="BCS84768.1"/>
    </source>
</evidence>